<reference evidence="3 4" key="1">
    <citation type="journal article" date="2019" name="Syst. Appl. Microbiol.">
        <title>Microvirga tunisiensis sp. nov., a root nodule symbiotic bacterium isolated from Lupinus micranthus and L. luteus grown in Northern Tunisia.</title>
        <authorList>
            <person name="Msaddak A."/>
            <person name="Rejili M."/>
            <person name="Duran D."/>
            <person name="Mars M."/>
            <person name="Palacios J.M."/>
            <person name="Ruiz-Argueso T."/>
            <person name="Rey L."/>
            <person name="Imperial J."/>
        </authorList>
    </citation>
    <scope>NUCLEOTIDE SEQUENCE [LARGE SCALE GENOMIC DNA]</scope>
    <source>
        <strain evidence="3 4">Lmie10</strain>
    </source>
</reference>
<evidence type="ECO:0000259" key="2">
    <source>
        <dbReference type="Pfam" id="PF09832"/>
    </source>
</evidence>
<evidence type="ECO:0000313" key="3">
    <source>
        <dbReference type="EMBL" id="MPR30210.1"/>
    </source>
</evidence>
<dbReference type="InterPro" id="IPR018637">
    <property type="entry name" value="DUF2059"/>
</dbReference>
<keyword evidence="4" id="KW-1185">Reference proteome</keyword>
<accession>A0A5N7MU61</accession>
<proteinExistence type="predicted"/>
<dbReference type="Proteomes" id="UP000403266">
    <property type="component" value="Unassembled WGS sequence"/>
</dbReference>
<evidence type="ECO:0000313" key="4">
    <source>
        <dbReference type="Proteomes" id="UP000403266"/>
    </source>
</evidence>
<evidence type="ECO:0000256" key="1">
    <source>
        <dbReference type="SAM" id="SignalP"/>
    </source>
</evidence>
<name>A0A5N7MU61_9HYPH</name>
<dbReference type="Pfam" id="PF09832">
    <property type="entry name" value="DUF2059"/>
    <property type="match status" value="1"/>
</dbReference>
<feature type="domain" description="DUF2059" evidence="2">
    <location>
        <begin position="99"/>
        <end position="148"/>
    </location>
</feature>
<gene>
    <name evidence="3" type="ORF">FS320_35510</name>
</gene>
<dbReference type="EMBL" id="VOSK01000327">
    <property type="protein sequence ID" value="MPR30210.1"/>
    <property type="molecule type" value="Genomic_DNA"/>
</dbReference>
<feature type="chain" id="PRO_5030135771" evidence="1">
    <location>
        <begin position="32"/>
        <end position="175"/>
    </location>
</feature>
<keyword evidence="1" id="KW-0732">Signal</keyword>
<organism evidence="3 4">
    <name type="scientific">Microvirga tunisiensis</name>
    <dbReference type="NCBI Taxonomy" id="2108360"/>
    <lineage>
        <taxon>Bacteria</taxon>
        <taxon>Pseudomonadati</taxon>
        <taxon>Pseudomonadota</taxon>
        <taxon>Alphaproteobacteria</taxon>
        <taxon>Hyphomicrobiales</taxon>
        <taxon>Methylobacteriaceae</taxon>
        <taxon>Microvirga</taxon>
    </lineage>
</organism>
<comment type="caution">
    <text evidence="3">The sequence shown here is derived from an EMBL/GenBank/DDBJ whole genome shotgun (WGS) entry which is preliminary data.</text>
</comment>
<protein>
    <submittedName>
        <fullName evidence="3">DUF2059 domain-containing protein</fullName>
    </submittedName>
</protein>
<dbReference type="AlphaFoldDB" id="A0A5N7MU61"/>
<feature type="signal peptide" evidence="1">
    <location>
        <begin position="1"/>
        <end position="31"/>
    </location>
</feature>
<dbReference type="OrthoDB" id="5327699at2"/>
<sequence length="175" mass="19355">MTIGATSMIRNASRLAATSVALFMLASPAFAQQAQQPSASHLAAGRDVAISSGMTGAFDAMTGPLLNQLQQMNVTRPEIRQDLDQVVAILRPEVDQKKQEMIDSTARIFTTRMTEAELKEVAAFYKSPVGQKYVLIQPGVLDDVVRDLSIWSQRTSEFIMDRARQEMSKRGHQLN</sequence>